<feature type="compositionally biased region" description="Basic and acidic residues" evidence="1">
    <location>
        <begin position="13"/>
        <end position="23"/>
    </location>
</feature>
<dbReference type="Proteomes" id="UP000325780">
    <property type="component" value="Unassembled WGS sequence"/>
</dbReference>
<accession>A0A5N6TIL2</accession>
<evidence type="ECO:0000313" key="2">
    <source>
        <dbReference type="EMBL" id="KAE8146185.1"/>
    </source>
</evidence>
<feature type="compositionally biased region" description="Gly residues" evidence="1">
    <location>
        <begin position="57"/>
        <end position="66"/>
    </location>
</feature>
<organism evidence="2 3">
    <name type="scientific">Aspergillus avenaceus</name>
    <dbReference type="NCBI Taxonomy" id="36643"/>
    <lineage>
        <taxon>Eukaryota</taxon>
        <taxon>Fungi</taxon>
        <taxon>Dikarya</taxon>
        <taxon>Ascomycota</taxon>
        <taxon>Pezizomycotina</taxon>
        <taxon>Eurotiomycetes</taxon>
        <taxon>Eurotiomycetidae</taxon>
        <taxon>Eurotiales</taxon>
        <taxon>Aspergillaceae</taxon>
        <taxon>Aspergillus</taxon>
        <taxon>Aspergillus subgen. Circumdati</taxon>
    </lineage>
</organism>
<proteinExistence type="predicted"/>
<feature type="region of interest" description="Disordered" evidence="1">
    <location>
        <begin position="1"/>
        <end position="66"/>
    </location>
</feature>
<gene>
    <name evidence="2" type="ORF">BDV25DRAFT_163007</name>
</gene>
<name>A0A5N6TIL2_ASPAV</name>
<protein>
    <submittedName>
        <fullName evidence="2">Uncharacterized protein</fullName>
    </submittedName>
</protein>
<dbReference type="AlphaFoldDB" id="A0A5N6TIL2"/>
<evidence type="ECO:0000313" key="3">
    <source>
        <dbReference type="Proteomes" id="UP000325780"/>
    </source>
</evidence>
<evidence type="ECO:0000256" key="1">
    <source>
        <dbReference type="SAM" id="MobiDB-lite"/>
    </source>
</evidence>
<dbReference type="OrthoDB" id="4494779at2759"/>
<feature type="compositionally biased region" description="Polar residues" evidence="1">
    <location>
        <begin position="1"/>
        <end position="12"/>
    </location>
</feature>
<sequence length="66" mass="7055">MDQLKQNFNNIKDSAKEQIDKLSQKPSETANDAMKKGQDQASSAADNARSNISKAMGKGGDSGPQE</sequence>
<keyword evidence="3" id="KW-1185">Reference proteome</keyword>
<reference evidence="2 3" key="1">
    <citation type="submission" date="2019-04" db="EMBL/GenBank/DDBJ databases">
        <title>Friends and foes A comparative genomics study of 23 Aspergillus species from section Flavi.</title>
        <authorList>
            <consortium name="DOE Joint Genome Institute"/>
            <person name="Kjaerbolling I."/>
            <person name="Vesth T."/>
            <person name="Frisvad J.C."/>
            <person name="Nybo J.L."/>
            <person name="Theobald S."/>
            <person name="Kildgaard S."/>
            <person name="Isbrandt T."/>
            <person name="Kuo A."/>
            <person name="Sato A."/>
            <person name="Lyhne E.K."/>
            <person name="Kogle M.E."/>
            <person name="Wiebenga A."/>
            <person name="Kun R.S."/>
            <person name="Lubbers R.J."/>
            <person name="Makela M.R."/>
            <person name="Barry K."/>
            <person name="Chovatia M."/>
            <person name="Clum A."/>
            <person name="Daum C."/>
            <person name="Haridas S."/>
            <person name="He G."/>
            <person name="LaButti K."/>
            <person name="Lipzen A."/>
            <person name="Mondo S."/>
            <person name="Riley R."/>
            <person name="Salamov A."/>
            <person name="Simmons B.A."/>
            <person name="Magnuson J.K."/>
            <person name="Henrissat B."/>
            <person name="Mortensen U.H."/>
            <person name="Larsen T.O."/>
            <person name="Devries R.P."/>
            <person name="Grigoriev I.V."/>
            <person name="Machida M."/>
            <person name="Baker S.E."/>
            <person name="Andersen M.R."/>
        </authorList>
    </citation>
    <scope>NUCLEOTIDE SEQUENCE [LARGE SCALE GENOMIC DNA]</scope>
    <source>
        <strain evidence="2 3">IBT 18842</strain>
    </source>
</reference>
<feature type="compositionally biased region" description="Polar residues" evidence="1">
    <location>
        <begin position="39"/>
        <end position="53"/>
    </location>
</feature>
<dbReference type="EMBL" id="ML742281">
    <property type="protein sequence ID" value="KAE8146185.1"/>
    <property type="molecule type" value="Genomic_DNA"/>
</dbReference>